<evidence type="ECO:0000313" key="3">
    <source>
        <dbReference type="Proteomes" id="UP001597301"/>
    </source>
</evidence>
<name>A0ABW4KDX5_9BACI</name>
<comment type="caution">
    <text evidence="2">The sequence shown here is derived from an EMBL/GenBank/DDBJ whole genome shotgun (WGS) entry which is preliminary data.</text>
</comment>
<feature type="region of interest" description="Disordered" evidence="1">
    <location>
        <begin position="1"/>
        <end position="26"/>
    </location>
</feature>
<sequence length="51" mass="5909">MQGDDREKTDYTPHFKQKRKPIDETLEWSPTGYGFIASVSSNDTQDDSRDD</sequence>
<reference evidence="3" key="1">
    <citation type="journal article" date="2019" name="Int. J. Syst. Evol. Microbiol.">
        <title>The Global Catalogue of Microorganisms (GCM) 10K type strain sequencing project: providing services to taxonomists for standard genome sequencing and annotation.</title>
        <authorList>
            <consortium name="The Broad Institute Genomics Platform"/>
            <consortium name="The Broad Institute Genome Sequencing Center for Infectious Disease"/>
            <person name="Wu L."/>
            <person name="Ma J."/>
        </authorList>
    </citation>
    <scope>NUCLEOTIDE SEQUENCE [LARGE SCALE GENOMIC DNA]</scope>
    <source>
        <strain evidence="3">CGMCC 1.12295</strain>
    </source>
</reference>
<gene>
    <name evidence="2" type="ORF">ACFSCZ_04490</name>
</gene>
<dbReference type="EMBL" id="JBHUEO010000007">
    <property type="protein sequence ID" value="MFD1706012.1"/>
    <property type="molecule type" value="Genomic_DNA"/>
</dbReference>
<organism evidence="2 3">
    <name type="scientific">Siminovitchia sediminis</name>
    <dbReference type="NCBI Taxonomy" id="1274353"/>
    <lineage>
        <taxon>Bacteria</taxon>
        <taxon>Bacillati</taxon>
        <taxon>Bacillota</taxon>
        <taxon>Bacilli</taxon>
        <taxon>Bacillales</taxon>
        <taxon>Bacillaceae</taxon>
        <taxon>Siminovitchia</taxon>
    </lineage>
</organism>
<dbReference type="Proteomes" id="UP001597301">
    <property type="component" value="Unassembled WGS sequence"/>
</dbReference>
<evidence type="ECO:0000313" key="2">
    <source>
        <dbReference type="EMBL" id="MFD1706012.1"/>
    </source>
</evidence>
<accession>A0ABW4KDX5</accession>
<evidence type="ECO:0000256" key="1">
    <source>
        <dbReference type="SAM" id="MobiDB-lite"/>
    </source>
</evidence>
<proteinExistence type="predicted"/>
<feature type="compositionally biased region" description="Basic and acidic residues" evidence="1">
    <location>
        <begin position="1"/>
        <end position="13"/>
    </location>
</feature>
<protein>
    <submittedName>
        <fullName evidence="2">Uncharacterized protein</fullName>
    </submittedName>
</protein>
<keyword evidence="3" id="KW-1185">Reference proteome</keyword>
<dbReference type="RefSeq" id="WP_380772571.1">
    <property type="nucleotide sequence ID" value="NZ_JBHUEO010000007.1"/>
</dbReference>